<keyword evidence="6" id="KW-0926">Vacuole</keyword>
<evidence type="ECO:0000256" key="1">
    <source>
        <dbReference type="ARBA" id="ARBA00004410"/>
    </source>
</evidence>
<dbReference type="AlphaFoldDB" id="A0A1B2JIY4"/>
<dbReference type="Pfam" id="PF00445">
    <property type="entry name" value="Ribonuclease_T2"/>
    <property type="match status" value="1"/>
</dbReference>
<keyword evidence="20" id="KW-1185">Reference proteome</keyword>
<dbReference type="GO" id="GO:0006401">
    <property type="term" value="P:RNA catabolic process"/>
    <property type="evidence" value="ECO:0007669"/>
    <property type="project" value="TreeGrafter"/>
</dbReference>
<dbReference type="PANTHER" id="PTHR11240">
    <property type="entry name" value="RIBONUCLEASE T2"/>
    <property type="match status" value="1"/>
</dbReference>
<dbReference type="SUPFAM" id="SSF55895">
    <property type="entry name" value="Ribonuclease Rh-like"/>
    <property type="match status" value="1"/>
</dbReference>
<proteinExistence type="inferred from homology"/>
<dbReference type="Pfam" id="PF25488">
    <property type="entry name" value="RNaseT2L_C"/>
    <property type="match status" value="1"/>
</dbReference>
<keyword evidence="11" id="KW-1015">Disulfide bond</keyword>
<keyword evidence="8" id="KW-0732">Signal</keyword>
<dbReference type="PROSITE" id="PS00531">
    <property type="entry name" value="RNASE_T2_2"/>
    <property type="match status" value="1"/>
</dbReference>
<dbReference type="GO" id="GO:0005775">
    <property type="term" value="C:vacuolar lumen"/>
    <property type="evidence" value="ECO:0007669"/>
    <property type="project" value="UniProtKB-SubCell"/>
</dbReference>
<evidence type="ECO:0000259" key="18">
    <source>
        <dbReference type="Pfam" id="PF25488"/>
    </source>
</evidence>
<dbReference type="InterPro" id="IPR001568">
    <property type="entry name" value="RNase_T2-like"/>
</dbReference>
<name>A0A1B2JIY4_PICPA</name>
<dbReference type="OrthoDB" id="435754at2759"/>
<dbReference type="GO" id="GO:0003723">
    <property type="term" value="F:RNA binding"/>
    <property type="evidence" value="ECO:0007669"/>
    <property type="project" value="InterPro"/>
</dbReference>
<dbReference type="InterPro" id="IPR036430">
    <property type="entry name" value="RNase_T2-like_sf"/>
</dbReference>
<keyword evidence="5" id="KW-0963">Cytoplasm</keyword>
<gene>
    <name evidence="19" type="primary">RNY1</name>
    <name evidence="19" type="ORF">ATY40_BA7505057</name>
</gene>
<dbReference type="PANTHER" id="PTHR11240:SF22">
    <property type="entry name" value="RIBONUCLEASE T2"/>
    <property type="match status" value="1"/>
</dbReference>
<dbReference type="PROSITE" id="PS00530">
    <property type="entry name" value="RNASE_T2_1"/>
    <property type="match status" value="1"/>
</dbReference>
<reference evidence="19 20" key="1">
    <citation type="submission" date="2016-02" db="EMBL/GenBank/DDBJ databases">
        <title>Comparative genomic and transcriptomic foundation for Pichia pastoris.</title>
        <authorList>
            <person name="Love K.R."/>
            <person name="Shah K.A."/>
            <person name="Whittaker C.A."/>
            <person name="Wu J."/>
            <person name="Bartlett M.C."/>
            <person name="Ma D."/>
            <person name="Leeson R.L."/>
            <person name="Priest M."/>
            <person name="Young S.K."/>
            <person name="Love J.C."/>
        </authorList>
    </citation>
    <scope>NUCLEOTIDE SEQUENCE [LARGE SCALE GENOMIC DNA]</scope>
    <source>
        <strain evidence="19 20">ATCC 28485</strain>
    </source>
</reference>
<keyword evidence="10" id="KW-0378">Hydrolase</keyword>
<dbReference type="InterPro" id="IPR018188">
    <property type="entry name" value="RNase_T2_His_AS_1"/>
</dbReference>
<feature type="active site" evidence="16">
    <location>
        <position position="149"/>
    </location>
</feature>
<evidence type="ECO:0000256" key="3">
    <source>
        <dbReference type="ARBA" id="ARBA00007469"/>
    </source>
</evidence>
<dbReference type="EC" id="4.6.1.19" evidence="4"/>
<evidence type="ECO:0000256" key="16">
    <source>
        <dbReference type="PIRSR" id="PIRSR633697-1"/>
    </source>
</evidence>
<evidence type="ECO:0000256" key="13">
    <source>
        <dbReference type="ARBA" id="ARBA00023239"/>
    </source>
</evidence>
<dbReference type="InterPro" id="IPR033130">
    <property type="entry name" value="RNase_T2_His_AS_2"/>
</dbReference>
<organism evidence="19 20">
    <name type="scientific">Komagataella pastoris</name>
    <name type="common">Yeast</name>
    <name type="synonym">Pichia pastoris</name>
    <dbReference type="NCBI Taxonomy" id="4922"/>
    <lineage>
        <taxon>Eukaryota</taxon>
        <taxon>Fungi</taxon>
        <taxon>Dikarya</taxon>
        <taxon>Ascomycota</taxon>
        <taxon>Saccharomycotina</taxon>
        <taxon>Pichiomycetes</taxon>
        <taxon>Pichiales</taxon>
        <taxon>Pichiaceae</taxon>
        <taxon>Komagataella</taxon>
    </lineage>
</organism>
<protein>
    <recommendedName>
        <fullName evidence="15">Ribonuclease T2-like</fullName>
        <ecNumber evidence="4">4.6.1.19</ecNumber>
    </recommendedName>
</protein>
<evidence type="ECO:0000256" key="8">
    <source>
        <dbReference type="ARBA" id="ARBA00022729"/>
    </source>
</evidence>
<feature type="domain" description="RNase T2-like C-terminal" evidence="18">
    <location>
        <begin position="301"/>
        <end position="403"/>
    </location>
</feature>
<dbReference type="GO" id="GO:0016787">
    <property type="term" value="F:hydrolase activity"/>
    <property type="evidence" value="ECO:0007669"/>
    <property type="project" value="UniProtKB-KW"/>
</dbReference>
<dbReference type="EMBL" id="CP014587">
    <property type="protein sequence ID" value="ANZ77871.1"/>
    <property type="molecule type" value="Genomic_DNA"/>
</dbReference>
<dbReference type="CDD" id="cd01061">
    <property type="entry name" value="RNase_T2_euk"/>
    <property type="match status" value="1"/>
</dbReference>
<keyword evidence="7" id="KW-0540">Nuclease</keyword>
<dbReference type="GO" id="GO:0005576">
    <property type="term" value="C:extracellular region"/>
    <property type="evidence" value="ECO:0007669"/>
    <property type="project" value="TreeGrafter"/>
</dbReference>
<keyword evidence="12" id="KW-0325">Glycoprotein</keyword>
<evidence type="ECO:0000256" key="5">
    <source>
        <dbReference type="ARBA" id="ARBA00022490"/>
    </source>
</evidence>
<evidence type="ECO:0000256" key="4">
    <source>
        <dbReference type="ARBA" id="ARBA00012571"/>
    </source>
</evidence>
<dbReference type="InterPro" id="IPR057328">
    <property type="entry name" value="RNaseT2L_C"/>
</dbReference>
<accession>A0A1B2JIY4</accession>
<evidence type="ECO:0000256" key="12">
    <source>
        <dbReference type="ARBA" id="ARBA00023180"/>
    </source>
</evidence>
<comment type="subcellular location">
    <subcellularLocation>
        <location evidence="2">Cytoplasm</location>
    </subcellularLocation>
    <subcellularLocation>
        <location evidence="1">Vacuole lumen</location>
    </subcellularLocation>
</comment>
<dbReference type="Gene3D" id="3.90.730.10">
    <property type="entry name" value="Ribonuclease T2-like"/>
    <property type="match status" value="1"/>
</dbReference>
<dbReference type="FunFam" id="3.90.730.10:FF:000004">
    <property type="entry name" value="Ribonuclease T2-like"/>
    <property type="match status" value="1"/>
</dbReference>
<dbReference type="GO" id="GO:0033897">
    <property type="term" value="F:ribonuclease T2 activity"/>
    <property type="evidence" value="ECO:0007669"/>
    <property type="project" value="UniProtKB-EC"/>
</dbReference>
<evidence type="ECO:0000256" key="15">
    <source>
        <dbReference type="ARBA" id="ARBA00071169"/>
    </source>
</evidence>
<feature type="active site" evidence="16">
    <location>
        <position position="153"/>
    </location>
</feature>
<evidence type="ECO:0000256" key="6">
    <source>
        <dbReference type="ARBA" id="ARBA00022554"/>
    </source>
</evidence>
<evidence type="ECO:0000256" key="9">
    <source>
        <dbReference type="ARBA" id="ARBA00022759"/>
    </source>
</evidence>
<evidence type="ECO:0000256" key="10">
    <source>
        <dbReference type="ARBA" id="ARBA00022801"/>
    </source>
</evidence>
<sequence length="414" mass="46950">MPFKFHTAYQMISELLQGVLDHTSNPIEVPQLPNQFPLSTNYCPIDIPLTCSNKTEVEDTCCFEHPGGVLVLTQFWNYYPAIGPDNLFTLHGLWPDNCDGSYDQFCSNSDTITEVSGILRSFGEEELLEKMNQVWKNNNHNDEQLWIHEFNKHATCMTTIQSKCYDPYEKHANVVDFFRTTVAVFDTVPTYDWLANNGIVPSTSQTYSRQQIEDTLTAQFGQPARISCNRYGALDEVWYFHHLKGSVRMYNSSLPDLRPIPALAESRCPEQGIKYLPKDFKPPTPTHTQPNLPRPTDGVYKRGYLKLSGQSGCVISTGKWYSSGTCATFQLFKAPFGGYNLKSSRGFCGVTVDGELICNRGQKPIQFEFDKSKNQINYGGVHVWSAFSEPSRFEQIPIFSGRKGSIVFKLILEE</sequence>
<dbReference type="Proteomes" id="UP000094565">
    <property type="component" value="Chromosome 4"/>
</dbReference>
<evidence type="ECO:0000256" key="14">
    <source>
        <dbReference type="ARBA" id="ARBA00025494"/>
    </source>
</evidence>
<evidence type="ECO:0000313" key="19">
    <source>
        <dbReference type="EMBL" id="ANZ77871.1"/>
    </source>
</evidence>
<keyword evidence="9" id="KW-0255">Endonuclease</keyword>
<dbReference type="InterPro" id="IPR033697">
    <property type="entry name" value="Ribonuclease_T2_eukaryotic"/>
</dbReference>
<evidence type="ECO:0000256" key="17">
    <source>
        <dbReference type="RuleBase" id="RU004328"/>
    </source>
</evidence>
<evidence type="ECO:0000256" key="11">
    <source>
        <dbReference type="ARBA" id="ARBA00023157"/>
    </source>
</evidence>
<comment type="similarity">
    <text evidence="3 17">Belongs to the RNase T2 family.</text>
</comment>
<keyword evidence="13" id="KW-0456">Lyase</keyword>
<evidence type="ECO:0000256" key="2">
    <source>
        <dbReference type="ARBA" id="ARBA00004496"/>
    </source>
</evidence>
<comment type="function">
    <text evidence="14">Rnase which modulates cell survival under stress conditions. Released from the vacuole to the cytoplasm during stress to promote tRNA and rRNA cleavage and to activate separately a downstream pathway that promotes cell death. Involved in cell size, vacuolar morphology and growth at high temperatures and high salt concentration.</text>
</comment>
<feature type="active site" evidence="16">
    <location>
        <position position="91"/>
    </location>
</feature>
<evidence type="ECO:0000256" key="7">
    <source>
        <dbReference type="ARBA" id="ARBA00022722"/>
    </source>
</evidence>
<evidence type="ECO:0000313" key="20">
    <source>
        <dbReference type="Proteomes" id="UP000094565"/>
    </source>
</evidence>